<evidence type="ECO:0008006" key="9">
    <source>
        <dbReference type="Google" id="ProtNLM"/>
    </source>
</evidence>
<dbReference type="GO" id="GO:0008270">
    <property type="term" value="F:zinc ion binding"/>
    <property type="evidence" value="ECO:0007669"/>
    <property type="project" value="UniProtKB-KW"/>
</dbReference>
<dbReference type="GO" id="GO:0035091">
    <property type="term" value="F:phosphatidylinositol binding"/>
    <property type="evidence" value="ECO:0007669"/>
    <property type="project" value="TreeGrafter"/>
</dbReference>
<dbReference type="GO" id="GO:0005769">
    <property type="term" value="C:early endosome"/>
    <property type="evidence" value="ECO:0007669"/>
    <property type="project" value="TreeGrafter"/>
</dbReference>
<dbReference type="PANTHER" id="PTHR46280:SF3">
    <property type="entry name" value="PLECKSTRIN HOMOLOGY DOMAIN-CONTAINING FAMILY F MEMBER 1 HOMOLOG"/>
    <property type="match status" value="1"/>
</dbReference>
<dbReference type="InterPro" id="IPR011011">
    <property type="entry name" value="Znf_FYVE_PHD"/>
</dbReference>
<dbReference type="CDD" id="cd01218">
    <property type="entry name" value="PH_Phafin2-like"/>
    <property type="match status" value="1"/>
</dbReference>
<keyword evidence="1" id="KW-0479">Metal-binding</keyword>
<dbReference type="SMART" id="SM00064">
    <property type="entry name" value="FYVE"/>
    <property type="match status" value="1"/>
</dbReference>
<dbReference type="CDD" id="cd15717">
    <property type="entry name" value="FYVE_PKHF"/>
    <property type="match status" value="1"/>
</dbReference>
<dbReference type="PROSITE" id="PS50178">
    <property type="entry name" value="ZF_FYVE"/>
    <property type="match status" value="1"/>
</dbReference>
<dbReference type="InterPro" id="IPR055251">
    <property type="entry name" value="SOS1_NGEF_PH"/>
</dbReference>
<keyword evidence="2 4" id="KW-0863">Zinc-finger</keyword>
<dbReference type="Gene3D" id="2.30.29.30">
    <property type="entry name" value="Pleckstrin-homology domain (PH domain)/Phosphotyrosine-binding domain (PTB)"/>
    <property type="match status" value="1"/>
</dbReference>
<dbReference type="PROSITE" id="PS50003">
    <property type="entry name" value="PH_DOMAIN"/>
    <property type="match status" value="1"/>
</dbReference>
<feature type="domain" description="PH" evidence="6">
    <location>
        <begin position="35"/>
        <end position="131"/>
    </location>
</feature>
<gene>
    <name evidence="8" type="ORF">TGEB3V08_LOCUS4012</name>
</gene>
<dbReference type="InterPro" id="IPR051765">
    <property type="entry name" value="PH_domain-containing_F"/>
</dbReference>
<evidence type="ECO:0000256" key="1">
    <source>
        <dbReference type="ARBA" id="ARBA00022723"/>
    </source>
</evidence>
<keyword evidence="3" id="KW-0862">Zinc</keyword>
<evidence type="ECO:0000256" key="2">
    <source>
        <dbReference type="ARBA" id="ARBA00022771"/>
    </source>
</evidence>
<evidence type="ECO:0000259" key="7">
    <source>
        <dbReference type="PROSITE" id="PS50178"/>
    </source>
</evidence>
<dbReference type="FunFam" id="2.30.29.30:FF:000167">
    <property type="entry name" value="Pleckstrin homology domain-containing family F member 2"/>
    <property type="match status" value="1"/>
</dbReference>
<evidence type="ECO:0000256" key="3">
    <source>
        <dbReference type="ARBA" id="ARBA00022833"/>
    </source>
</evidence>
<reference evidence="8" key="1">
    <citation type="submission" date="2020-11" db="EMBL/GenBank/DDBJ databases">
        <authorList>
            <person name="Tran Van P."/>
        </authorList>
    </citation>
    <scope>NUCLEOTIDE SEQUENCE</scope>
</reference>
<dbReference type="Pfam" id="PF22697">
    <property type="entry name" value="SOS1_NGEF_PH"/>
    <property type="match status" value="1"/>
</dbReference>
<evidence type="ECO:0000256" key="4">
    <source>
        <dbReference type="PROSITE-ProRule" id="PRU00091"/>
    </source>
</evidence>
<feature type="compositionally biased region" description="Polar residues" evidence="5">
    <location>
        <begin position="217"/>
        <end position="234"/>
    </location>
</feature>
<sequence length="329" mass="36858">MVDRLVNSEANARRIAMVESCFGSSGEPLWVPGRVLVGEGVLTKMCRKKPKARQFFLFNDILVYGNIVINKKKYNKQHIIPLEEVKLESLEDDGQFRNGWLIRTSTKSFAVYAATSTEKQEWMAHINKCIEDLLRKSGKKAVEVHAAVWVPDSEAVVCMHCKKTQFTVLNRRHHCRKCGAVVCGPCSSKRLMLPNQSSKPLRVCLNCYDTLSRAKAQQNDVSSPNDNNSFNKGSKFNLKERGGSGESSGEDDSDEDDDTNKLNQDSTHDEVQLPKNVARYTAPLSTEITWAGLGEFICIHTTLEERGERTAGLSIETFIGNFTFAESED</sequence>
<dbReference type="SUPFAM" id="SSF57903">
    <property type="entry name" value="FYVE/PHD zinc finger"/>
    <property type="match status" value="1"/>
</dbReference>
<dbReference type="InterPro" id="IPR001849">
    <property type="entry name" value="PH_domain"/>
</dbReference>
<dbReference type="GO" id="GO:0008333">
    <property type="term" value="P:endosome to lysosome transport"/>
    <property type="evidence" value="ECO:0007669"/>
    <property type="project" value="TreeGrafter"/>
</dbReference>
<evidence type="ECO:0000313" key="8">
    <source>
        <dbReference type="EMBL" id="CAD7590149.1"/>
    </source>
</evidence>
<dbReference type="AlphaFoldDB" id="A0A7R9PKL3"/>
<dbReference type="InterPro" id="IPR037871">
    <property type="entry name" value="PH_Phafin"/>
</dbReference>
<dbReference type="InterPro" id="IPR000306">
    <property type="entry name" value="Znf_FYVE"/>
</dbReference>
<feature type="region of interest" description="Disordered" evidence="5">
    <location>
        <begin position="217"/>
        <end position="274"/>
    </location>
</feature>
<name>A0A7R9PKL3_TIMGE</name>
<feature type="compositionally biased region" description="Acidic residues" evidence="5">
    <location>
        <begin position="248"/>
        <end position="258"/>
    </location>
</feature>
<dbReference type="Gene3D" id="3.30.40.10">
    <property type="entry name" value="Zinc/RING finger domain, C3HC4 (zinc finger)"/>
    <property type="match status" value="1"/>
</dbReference>
<proteinExistence type="predicted"/>
<dbReference type="GO" id="GO:0007032">
    <property type="term" value="P:endosome organization"/>
    <property type="evidence" value="ECO:0007669"/>
    <property type="project" value="TreeGrafter"/>
</dbReference>
<dbReference type="SUPFAM" id="SSF50729">
    <property type="entry name" value="PH domain-like"/>
    <property type="match status" value="1"/>
</dbReference>
<evidence type="ECO:0000259" key="6">
    <source>
        <dbReference type="PROSITE" id="PS50003"/>
    </source>
</evidence>
<protein>
    <recommendedName>
        <fullName evidence="9">Pleckstrin homology domain-containing family F member 2</fullName>
    </recommendedName>
</protein>
<dbReference type="EMBL" id="OE840346">
    <property type="protein sequence ID" value="CAD7590149.1"/>
    <property type="molecule type" value="Genomic_DNA"/>
</dbReference>
<dbReference type="Pfam" id="PF01363">
    <property type="entry name" value="FYVE"/>
    <property type="match status" value="1"/>
</dbReference>
<dbReference type="InterPro" id="IPR011993">
    <property type="entry name" value="PH-like_dom_sf"/>
</dbReference>
<dbReference type="PANTHER" id="PTHR46280">
    <property type="entry name" value="PLECKSTRIN HOMOLOGY DOMAIN-CONTAINING FAMILY F MEMBER 2-RELATED"/>
    <property type="match status" value="1"/>
</dbReference>
<evidence type="ECO:0000256" key="5">
    <source>
        <dbReference type="SAM" id="MobiDB-lite"/>
    </source>
</evidence>
<dbReference type="InterPro" id="IPR017455">
    <property type="entry name" value="Znf_FYVE-rel"/>
</dbReference>
<organism evidence="8">
    <name type="scientific">Timema genevievae</name>
    <name type="common">Walking stick</name>
    <dbReference type="NCBI Taxonomy" id="629358"/>
    <lineage>
        <taxon>Eukaryota</taxon>
        <taxon>Metazoa</taxon>
        <taxon>Ecdysozoa</taxon>
        <taxon>Arthropoda</taxon>
        <taxon>Hexapoda</taxon>
        <taxon>Insecta</taxon>
        <taxon>Pterygota</taxon>
        <taxon>Neoptera</taxon>
        <taxon>Polyneoptera</taxon>
        <taxon>Phasmatodea</taxon>
        <taxon>Timematodea</taxon>
        <taxon>Timematoidea</taxon>
        <taxon>Timematidae</taxon>
        <taxon>Timema</taxon>
    </lineage>
</organism>
<dbReference type="SMART" id="SM00233">
    <property type="entry name" value="PH"/>
    <property type="match status" value="1"/>
</dbReference>
<feature type="domain" description="FYVE-type" evidence="7">
    <location>
        <begin position="152"/>
        <end position="212"/>
    </location>
</feature>
<accession>A0A7R9PKL3</accession>
<dbReference type="InterPro" id="IPR013083">
    <property type="entry name" value="Znf_RING/FYVE/PHD"/>
</dbReference>